<reference evidence="1 2" key="1">
    <citation type="submission" date="2016-10" db="EMBL/GenBank/DDBJ databases">
        <authorList>
            <person name="de Groot N.N."/>
        </authorList>
    </citation>
    <scope>NUCLEOTIDE SEQUENCE [LARGE SCALE GENOMIC DNA]</scope>
    <source>
        <strain evidence="1 2">DSM 6793</strain>
    </source>
</reference>
<gene>
    <name evidence="1" type="ORF">SAMN05421780_10356</name>
</gene>
<evidence type="ECO:0000313" key="1">
    <source>
        <dbReference type="EMBL" id="SFC13908.1"/>
    </source>
</evidence>
<organism evidence="1 2">
    <name type="scientific">Flexibacter flexilis DSM 6793</name>
    <dbReference type="NCBI Taxonomy" id="927664"/>
    <lineage>
        <taxon>Bacteria</taxon>
        <taxon>Pseudomonadati</taxon>
        <taxon>Bacteroidota</taxon>
        <taxon>Cytophagia</taxon>
        <taxon>Cytophagales</taxon>
        <taxon>Flexibacteraceae</taxon>
        <taxon>Flexibacter</taxon>
    </lineage>
</organism>
<dbReference type="OrthoDB" id="1488805at2"/>
<keyword evidence="2" id="KW-1185">Reference proteome</keyword>
<protein>
    <recommendedName>
        <fullName evidence="3">Outer membrane protein beta-barrel domain-containing protein</fullName>
    </recommendedName>
</protein>
<dbReference type="STRING" id="927664.SAMN05421780_10356"/>
<dbReference type="AlphaFoldDB" id="A0A1I1GVN1"/>
<evidence type="ECO:0000313" key="2">
    <source>
        <dbReference type="Proteomes" id="UP000199514"/>
    </source>
</evidence>
<sequence length="298" mass="33801">MKKIIISLSLVGLYVDISAQERDFASIQHSFSALKYNDTTANTRQTDIKIRFPVWHKNKNAVIVGASYKYLKLNKMPSVFGENLHGISLPLFGQMALSARTTLVVFGQAGFFLPTNRAICSDDFRYGAGFRLRFQHSAHFATGWGLGYGHQFFGHQIVPFIEIDYRPMGSRWSITGQFPIKPKVLYRINTRWRVGLELSGEAASFRLANKNYSLQQNQWIASAKWEYKLSARLLLSGGVGKNMRQTYKLYQNPNPDAWTIITFPVGQKSESIRRIDGKQLFAHISLSFGMPNSSQSTK</sequence>
<name>A0A1I1GVN1_9BACT</name>
<accession>A0A1I1GVN1</accession>
<evidence type="ECO:0008006" key="3">
    <source>
        <dbReference type="Google" id="ProtNLM"/>
    </source>
</evidence>
<dbReference type="EMBL" id="FOLE01000003">
    <property type="protein sequence ID" value="SFC13908.1"/>
    <property type="molecule type" value="Genomic_DNA"/>
</dbReference>
<dbReference type="Proteomes" id="UP000199514">
    <property type="component" value="Unassembled WGS sequence"/>
</dbReference>
<proteinExistence type="predicted"/>
<dbReference type="RefSeq" id="WP_091509692.1">
    <property type="nucleotide sequence ID" value="NZ_FOLE01000003.1"/>
</dbReference>